<protein>
    <recommendedName>
        <fullName evidence="3">HD domain-containing protein</fullName>
    </recommendedName>
</protein>
<dbReference type="RefSeq" id="WP_091836397.1">
    <property type="nucleotide sequence ID" value="NZ_FPAA01000005.1"/>
</dbReference>
<dbReference type="EMBL" id="FPAA01000005">
    <property type="protein sequence ID" value="SFS64725.1"/>
    <property type="molecule type" value="Genomic_DNA"/>
</dbReference>
<dbReference type="Proteomes" id="UP000198660">
    <property type="component" value="Unassembled WGS sequence"/>
</dbReference>
<gene>
    <name evidence="1" type="ORF">SAMN05444972_105128</name>
</gene>
<reference evidence="2" key="1">
    <citation type="submission" date="2016-10" db="EMBL/GenBank/DDBJ databases">
        <authorList>
            <person name="Varghese N."/>
            <person name="Submissions S."/>
        </authorList>
    </citation>
    <scope>NUCLEOTIDE SEQUENCE [LARGE SCALE GENOMIC DNA]</scope>
    <source>
        <strain evidence="2">DSM 45789</strain>
    </source>
</reference>
<accession>A0A1I6RJ75</accession>
<evidence type="ECO:0000313" key="1">
    <source>
        <dbReference type="EMBL" id="SFS64725.1"/>
    </source>
</evidence>
<dbReference type="AlphaFoldDB" id="A0A1I6RJ75"/>
<organism evidence="1 2">
    <name type="scientific">Marininema halotolerans</name>
    <dbReference type="NCBI Taxonomy" id="1155944"/>
    <lineage>
        <taxon>Bacteria</taxon>
        <taxon>Bacillati</taxon>
        <taxon>Bacillota</taxon>
        <taxon>Bacilli</taxon>
        <taxon>Bacillales</taxon>
        <taxon>Thermoactinomycetaceae</taxon>
        <taxon>Marininema</taxon>
    </lineage>
</organism>
<dbReference type="InterPro" id="IPR024992">
    <property type="entry name" value="DUF3891"/>
</dbReference>
<proteinExistence type="predicted"/>
<name>A0A1I6RJ75_9BACL</name>
<sequence length="235" mass="27111">MIVRRIEEGFLLIKQHDHGKVSGQFADHWLLGGRPGKSLRTAAWWHDVGWEELDQRVKMDPEAEEPYSFIDYPLSEKLTAYRHGLDHVQQLDPLAGCLCSLHYATFFQGTSEPEALRFLQEEEDRQARLKQKMSQEERSLLPEGLAFLRLCDDLSLFLCLNPPGHNQHPWYKEGIHYNDWTLVPHWNNHSELQFAPGIIDDPFPIAIPYQLVNGQGQHIGKGTYEIDVMTKGRNG</sequence>
<dbReference type="Pfam" id="PF13030">
    <property type="entry name" value="DUF3891"/>
    <property type="match status" value="1"/>
</dbReference>
<dbReference type="OrthoDB" id="190426at2"/>
<evidence type="ECO:0008006" key="3">
    <source>
        <dbReference type="Google" id="ProtNLM"/>
    </source>
</evidence>
<evidence type="ECO:0000313" key="2">
    <source>
        <dbReference type="Proteomes" id="UP000198660"/>
    </source>
</evidence>
<keyword evidence="2" id="KW-1185">Reference proteome</keyword>